<proteinExistence type="predicted"/>
<name>A0A183APE9_9TREM</name>
<feature type="region of interest" description="Disordered" evidence="1">
    <location>
        <begin position="1"/>
        <end position="98"/>
    </location>
</feature>
<gene>
    <name evidence="2" type="ORF">ECPE_LOCUS8834</name>
</gene>
<feature type="region of interest" description="Disordered" evidence="1">
    <location>
        <begin position="289"/>
        <end position="308"/>
    </location>
</feature>
<dbReference type="Proteomes" id="UP000272942">
    <property type="component" value="Unassembled WGS sequence"/>
</dbReference>
<feature type="compositionally biased region" description="Basic and acidic residues" evidence="1">
    <location>
        <begin position="291"/>
        <end position="303"/>
    </location>
</feature>
<evidence type="ECO:0000313" key="4">
    <source>
        <dbReference type="WBParaSite" id="ECPE_0000886201-mRNA-1"/>
    </source>
</evidence>
<reference evidence="4" key="1">
    <citation type="submission" date="2016-06" db="UniProtKB">
        <authorList>
            <consortium name="WormBaseParasite"/>
        </authorList>
    </citation>
    <scope>IDENTIFICATION</scope>
</reference>
<sequence length="346" mass="39974">MEAIMDESILVIPEKPQKQQEHTPQEKDMNDGEKDNESFEQVSYDAKNNLCLSARMTSEEEPETIVPVMRKKMEQQQQQNEGERDRSESVCVTTRDSMVFEHDLNTEMIKTSTEGQPSPLGEPREEDIPVVLEDGTQFARESKTENQGHGVDETFGVELSSQHWSIEKEMSTGKPTDEDLAKIFINQEDSHIPNEFVLVDEVKKPQRREMEMQETIAQSYDPKMEEQINQLNMQESQCIAEIEKYESENIGQHNGENHKELIHDWQMPGADGQDKLISKIHTNHQQAKTAQAEHHEENDERNHQIKWQETTATMLLSEPHGFNEHQYGEPDDSERVEPVLDNVQSH</sequence>
<dbReference type="AlphaFoldDB" id="A0A183APE9"/>
<feature type="region of interest" description="Disordered" evidence="1">
    <location>
        <begin position="318"/>
        <end position="346"/>
    </location>
</feature>
<evidence type="ECO:0000256" key="1">
    <source>
        <dbReference type="SAM" id="MobiDB-lite"/>
    </source>
</evidence>
<reference evidence="2 3" key="2">
    <citation type="submission" date="2018-11" db="EMBL/GenBank/DDBJ databases">
        <authorList>
            <consortium name="Pathogen Informatics"/>
        </authorList>
    </citation>
    <scope>NUCLEOTIDE SEQUENCE [LARGE SCALE GENOMIC DNA]</scope>
    <source>
        <strain evidence="2 3">Egypt</strain>
    </source>
</reference>
<protein>
    <submittedName>
        <fullName evidence="2 4">Uncharacterized protein</fullName>
    </submittedName>
</protein>
<dbReference type="WBParaSite" id="ECPE_0000886201-mRNA-1">
    <property type="protein sequence ID" value="ECPE_0000886201-mRNA-1"/>
    <property type="gene ID" value="ECPE_0000886201"/>
</dbReference>
<evidence type="ECO:0000313" key="2">
    <source>
        <dbReference type="EMBL" id="VDP84272.1"/>
    </source>
</evidence>
<feature type="compositionally biased region" description="Basic and acidic residues" evidence="1">
    <location>
        <begin position="321"/>
        <end position="338"/>
    </location>
</feature>
<feature type="compositionally biased region" description="Basic and acidic residues" evidence="1">
    <location>
        <begin position="15"/>
        <end position="37"/>
    </location>
</feature>
<organism evidence="4">
    <name type="scientific">Echinostoma caproni</name>
    <dbReference type="NCBI Taxonomy" id="27848"/>
    <lineage>
        <taxon>Eukaryota</taxon>
        <taxon>Metazoa</taxon>
        <taxon>Spiralia</taxon>
        <taxon>Lophotrochozoa</taxon>
        <taxon>Platyhelminthes</taxon>
        <taxon>Trematoda</taxon>
        <taxon>Digenea</taxon>
        <taxon>Plagiorchiida</taxon>
        <taxon>Echinostomata</taxon>
        <taxon>Echinostomatoidea</taxon>
        <taxon>Echinostomatidae</taxon>
        <taxon>Echinostoma</taxon>
    </lineage>
</organism>
<feature type="region of interest" description="Disordered" evidence="1">
    <location>
        <begin position="110"/>
        <end position="129"/>
    </location>
</feature>
<dbReference type="EMBL" id="UZAN01046535">
    <property type="protein sequence ID" value="VDP84272.1"/>
    <property type="molecule type" value="Genomic_DNA"/>
</dbReference>
<evidence type="ECO:0000313" key="3">
    <source>
        <dbReference type="Proteomes" id="UP000272942"/>
    </source>
</evidence>
<accession>A0A183APE9</accession>
<keyword evidence="3" id="KW-1185">Reference proteome</keyword>